<evidence type="ECO:0000313" key="2">
    <source>
        <dbReference type="Proteomes" id="UP000478052"/>
    </source>
</evidence>
<dbReference type="Proteomes" id="UP000478052">
    <property type="component" value="Unassembled WGS sequence"/>
</dbReference>
<comment type="caution">
    <text evidence="1">The sequence shown here is derived from an EMBL/GenBank/DDBJ whole genome shotgun (WGS) entry which is preliminary data.</text>
</comment>
<proteinExistence type="predicted"/>
<dbReference type="PANTHER" id="PTHR31751">
    <property type="entry name" value="SI:CH211-108C17.2-RELATED-RELATED"/>
    <property type="match status" value="1"/>
</dbReference>
<dbReference type="EMBL" id="VUJU01007901">
    <property type="protein sequence ID" value="KAF0738691.1"/>
    <property type="molecule type" value="Genomic_DNA"/>
</dbReference>
<evidence type="ECO:0000313" key="1">
    <source>
        <dbReference type="EMBL" id="KAF0738691.1"/>
    </source>
</evidence>
<gene>
    <name evidence="1" type="ORF">FWK35_00024877</name>
</gene>
<dbReference type="OrthoDB" id="6609851at2759"/>
<reference evidence="1 2" key="1">
    <citation type="submission" date="2019-08" db="EMBL/GenBank/DDBJ databases">
        <title>Whole genome of Aphis craccivora.</title>
        <authorList>
            <person name="Voronova N.V."/>
            <person name="Shulinski R.S."/>
            <person name="Bandarenka Y.V."/>
            <person name="Zhorov D.G."/>
            <person name="Warner D."/>
        </authorList>
    </citation>
    <scope>NUCLEOTIDE SEQUENCE [LARGE SCALE GENOMIC DNA]</scope>
    <source>
        <strain evidence="1">180601</strain>
        <tissue evidence="1">Whole Body</tissue>
    </source>
</reference>
<sequence>MWSDLERYACKSLLNELINEDNCKIDIFLTDRHKGIRCDMRINHSNIEHEFDIWHISKSLMKRLKTLDKKYPDAFLWKTSISNHLWWSAQTCHGDEDLLVKKFTSVLKHISNIHEWYEDGELVKCEHAPLSNDEQRNKLWINENSESHVALKKIITAKDFIKDLAHAKHFILTGRLESYHNVRLKYMPKRIHLKYNGINKNAPKNIVPVTKPDLDELKAKRFSKFSSDK</sequence>
<dbReference type="AlphaFoldDB" id="A0A6G0XF33"/>
<dbReference type="PANTHER" id="PTHR31751:SF42">
    <property type="entry name" value="PROTEIN CBG10204"/>
    <property type="match status" value="1"/>
</dbReference>
<protein>
    <submittedName>
        <fullName evidence="1">Uncharacterized protein</fullName>
    </submittedName>
</protein>
<organism evidence="1 2">
    <name type="scientific">Aphis craccivora</name>
    <name type="common">Cowpea aphid</name>
    <dbReference type="NCBI Taxonomy" id="307492"/>
    <lineage>
        <taxon>Eukaryota</taxon>
        <taxon>Metazoa</taxon>
        <taxon>Ecdysozoa</taxon>
        <taxon>Arthropoda</taxon>
        <taxon>Hexapoda</taxon>
        <taxon>Insecta</taxon>
        <taxon>Pterygota</taxon>
        <taxon>Neoptera</taxon>
        <taxon>Paraneoptera</taxon>
        <taxon>Hemiptera</taxon>
        <taxon>Sternorrhyncha</taxon>
        <taxon>Aphidomorpha</taxon>
        <taxon>Aphidoidea</taxon>
        <taxon>Aphididae</taxon>
        <taxon>Aphidini</taxon>
        <taxon>Aphis</taxon>
        <taxon>Aphis</taxon>
    </lineage>
</organism>
<accession>A0A6G0XF33</accession>
<name>A0A6G0XF33_APHCR</name>
<keyword evidence="2" id="KW-1185">Reference proteome</keyword>